<dbReference type="EMBL" id="JAMRYU010000034">
    <property type="protein sequence ID" value="MDC4242471.1"/>
    <property type="molecule type" value="Genomic_DNA"/>
</dbReference>
<protein>
    <submittedName>
        <fullName evidence="1">Uncharacterized protein</fullName>
    </submittedName>
</protein>
<organism evidence="1 2">
    <name type="scientific">Clostridium tertium</name>
    <dbReference type="NCBI Taxonomy" id="1559"/>
    <lineage>
        <taxon>Bacteria</taxon>
        <taxon>Bacillati</taxon>
        <taxon>Bacillota</taxon>
        <taxon>Clostridia</taxon>
        <taxon>Eubacteriales</taxon>
        <taxon>Clostridiaceae</taxon>
        <taxon>Clostridium</taxon>
    </lineage>
</organism>
<gene>
    <name evidence="1" type="ORF">NE398_20270</name>
</gene>
<dbReference type="Proteomes" id="UP001141183">
    <property type="component" value="Unassembled WGS sequence"/>
</dbReference>
<dbReference type="RefSeq" id="WP_099346860.1">
    <property type="nucleotide sequence ID" value="NZ_JADPEJ010000028.1"/>
</dbReference>
<reference evidence="1" key="1">
    <citation type="submission" date="2022-05" db="EMBL/GenBank/DDBJ databases">
        <title>Draft genome sequence of Clostridium tertium strain CP3 isolated from Peru.</title>
        <authorList>
            <person name="Hurtado R."/>
            <person name="Lima L."/>
            <person name="Sousa T."/>
            <person name="Jaiswal A.K."/>
            <person name="Tiwari S."/>
            <person name="Maturrano L."/>
            <person name="Brenig B."/>
            <person name="Azevedo V."/>
        </authorList>
    </citation>
    <scope>NUCLEOTIDE SEQUENCE</scope>
    <source>
        <strain evidence="1">CP3</strain>
    </source>
</reference>
<evidence type="ECO:0000313" key="1">
    <source>
        <dbReference type="EMBL" id="MDC4242471.1"/>
    </source>
</evidence>
<evidence type="ECO:0000313" key="2">
    <source>
        <dbReference type="Proteomes" id="UP001141183"/>
    </source>
</evidence>
<accession>A0A9X3XQA1</accession>
<proteinExistence type="predicted"/>
<comment type="caution">
    <text evidence="1">The sequence shown here is derived from an EMBL/GenBank/DDBJ whole genome shotgun (WGS) entry which is preliminary data.</text>
</comment>
<sequence>MLVNEIKTYKVKINGEEIELKLDFNALIKMHKEYGNAFLLIYSYAFENDLEKLPAIIRCMANKEISEEDIKNNMMININSIETLSNITLDLLNQELNDISEFKVKSEVKKNLKIEEKK</sequence>
<keyword evidence="2" id="KW-1185">Reference proteome</keyword>
<name>A0A9X3XQA1_9CLOT</name>
<dbReference type="AlphaFoldDB" id="A0A9X3XQA1"/>